<dbReference type="AlphaFoldDB" id="A0A974PII4"/>
<keyword evidence="2" id="KW-1185">Reference proteome</keyword>
<gene>
    <name evidence="1" type="ORF">JI735_33760</name>
</gene>
<proteinExistence type="predicted"/>
<keyword evidence="1" id="KW-0614">Plasmid</keyword>
<evidence type="ECO:0000313" key="1">
    <source>
        <dbReference type="EMBL" id="QQZ64619.1"/>
    </source>
</evidence>
<name>A0A974PII4_9BACL</name>
<evidence type="ECO:0000313" key="2">
    <source>
        <dbReference type="Proteomes" id="UP000595841"/>
    </source>
</evidence>
<dbReference type="EMBL" id="CP068596">
    <property type="protein sequence ID" value="QQZ64619.1"/>
    <property type="molecule type" value="Genomic_DNA"/>
</dbReference>
<dbReference type="Proteomes" id="UP000595841">
    <property type="component" value="Plasmid unnamed1"/>
</dbReference>
<protein>
    <submittedName>
        <fullName evidence="1">DUF4258 domain-containing protein</fullName>
    </submittedName>
</protein>
<dbReference type="KEGG" id="pson:JI735_33760"/>
<reference evidence="1 2" key="1">
    <citation type="submission" date="2021-01" db="EMBL/GenBank/DDBJ databases">
        <title>Whole genome sequence of Paenibacillus sonchi LMG 24727 for comparative genomics.</title>
        <authorList>
            <person name="Lee G."/>
            <person name="Kim M.-J."/>
            <person name="Lim K."/>
            <person name="Shin J.-H."/>
        </authorList>
    </citation>
    <scope>NUCLEOTIDE SEQUENCE [LARGE SCALE GENOMIC DNA]</scope>
    <source>
        <strain evidence="1 2">LMG 24727</strain>
        <plasmid evidence="1 2">unnamed1</plasmid>
    </source>
</reference>
<organism evidence="1 2">
    <name type="scientific">Paenibacillus sonchi</name>
    <dbReference type="NCBI Taxonomy" id="373687"/>
    <lineage>
        <taxon>Bacteria</taxon>
        <taxon>Bacillati</taxon>
        <taxon>Bacillota</taxon>
        <taxon>Bacilli</taxon>
        <taxon>Bacillales</taxon>
        <taxon>Paenibacillaceae</taxon>
        <taxon>Paenibacillus</taxon>
        <taxon>Paenibacillus sonchi group</taxon>
    </lineage>
</organism>
<dbReference type="InterPro" id="IPR025354">
    <property type="entry name" value="DUF4258"/>
</dbReference>
<dbReference type="Pfam" id="PF14076">
    <property type="entry name" value="DUF4258"/>
    <property type="match status" value="1"/>
</dbReference>
<accession>A0A974PII4</accession>
<sequence>MDHMKKYWPEEIECIRKGVNRLNGYLTTISSHYINDRLHNDAYPNRTFDELDILWAIAQGKIVEGFDSGEKGRNPEPERTIVGPSISGEFCVVIVLMKTSKRFVVKTVFPLNNPRYEKYLEL</sequence>
<geneLocation type="plasmid" evidence="1 2">
    <name>unnamed1</name>
</geneLocation>